<comment type="catalytic activity">
    <reaction evidence="9">
        <text>NAD(+) + H2O = beta-nicotinamide D-ribonucleotide + AMP + 2 H(+)</text>
        <dbReference type="Rhea" id="RHEA:11800"/>
        <dbReference type="ChEBI" id="CHEBI:14649"/>
        <dbReference type="ChEBI" id="CHEBI:15377"/>
        <dbReference type="ChEBI" id="CHEBI:15378"/>
        <dbReference type="ChEBI" id="CHEBI:57540"/>
        <dbReference type="ChEBI" id="CHEBI:456215"/>
        <dbReference type="EC" id="3.6.1.22"/>
    </reaction>
</comment>
<evidence type="ECO:0000256" key="2">
    <source>
        <dbReference type="ARBA" id="ARBA00022723"/>
    </source>
</evidence>
<reference evidence="11 12" key="1">
    <citation type="submission" date="2018-03" db="EMBL/GenBank/DDBJ databases">
        <title>Whole genome sequencing of Histamine producing bacteria.</title>
        <authorList>
            <person name="Butler K."/>
        </authorList>
    </citation>
    <scope>NUCLEOTIDE SEQUENCE [LARGE SCALE GENOMIC DNA]</scope>
    <source>
        <strain evidence="11 12">DSM 16190</strain>
    </source>
</reference>
<dbReference type="Gene3D" id="3.90.79.20">
    <property type="match status" value="1"/>
</dbReference>
<gene>
    <name evidence="9" type="primary">nudC</name>
    <name evidence="11" type="ORF">C9I89_17420</name>
</gene>
<feature type="binding site" evidence="9">
    <location>
        <position position="69"/>
    </location>
    <ligand>
        <name>substrate</name>
    </ligand>
</feature>
<dbReference type="GO" id="GO:0000210">
    <property type="term" value="F:NAD+ diphosphatase activity"/>
    <property type="evidence" value="ECO:0007669"/>
    <property type="project" value="UniProtKB-UniRule"/>
</dbReference>
<proteinExistence type="inferred from homology"/>
<keyword evidence="4 9" id="KW-0862">Zinc</keyword>
<feature type="binding site" evidence="9">
    <location>
        <position position="178"/>
    </location>
    <ligand>
        <name>a divalent metal cation</name>
        <dbReference type="ChEBI" id="CHEBI:60240"/>
        <label>3</label>
    </ligand>
</feature>
<dbReference type="GO" id="GO:0019677">
    <property type="term" value="P:NAD+ catabolic process"/>
    <property type="evidence" value="ECO:0007669"/>
    <property type="project" value="TreeGrafter"/>
</dbReference>
<feature type="domain" description="Nudix hydrolase" evidence="10">
    <location>
        <begin position="125"/>
        <end position="248"/>
    </location>
</feature>
<dbReference type="CDD" id="cd03429">
    <property type="entry name" value="NUDIX_NADH_pyrophosphatase_Nudt13"/>
    <property type="match status" value="1"/>
</dbReference>
<dbReference type="EC" id="3.6.1.-" evidence="9"/>
<organism evidence="11 12">
    <name type="scientific">Photobacterium lipolyticum</name>
    <dbReference type="NCBI Taxonomy" id="266810"/>
    <lineage>
        <taxon>Bacteria</taxon>
        <taxon>Pseudomonadati</taxon>
        <taxon>Pseudomonadota</taxon>
        <taxon>Gammaproteobacteria</taxon>
        <taxon>Vibrionales</taxon>
        <taxon>Vibrionaceae</taxon>
        <taxon>Photobacterium</taxon>
    </lineage>
</organism>
<dbReference type="InterPro" id="IPR022925">
    <property type="entry name" value="RNA_Hydrolase_NudC"/>
</dbReference>
<dbReference type="GO" id="GO:0005829">
    <property type="term" value="C:cytosol"/>
    <property type="evidence" value="ECO:0007669"/>
    <property type="project" value="TreeGrafter"/>
</dbReference>
<comment type="similarity">
    <text evidence="1 9">Belongs to the Nudix hydrolase family. NudC subfamily.</text>
</comment>
<keyword evidence="6 9" id="KW-0520">NAD</keyword>
<evidence type="ECO:0000256" key="4">
    <source>
        <dbReference type="ARBA" id="ARBA00022833"/>
    </source>
</evidence>
<feature type="binding site" evidence="9">
    <location>
        <position position="158"/>
    </location>
    <ligand>
        <name>a divalent metal cation</name>
        <dbReference type="ChEBI" id="CHEBI:60240"/>
        <label>1</label>
    </ligand>
</feature>
<feature type="binding site" evidence="9">
    <location>
        <position position="119"/>
    </location>
    <ligand>
        <name>Zn(2+)</name>
        <dbReference type="ChEBI" id="CHEBI:29105"/>
    </ligand>
</feature>
<feature type="binding site" evidence="9">
    <location>
        <position position="116"/>
    </location>
    <ligand>
        <name>Zn(2+)</name>
        <dbReference type="ChEBI" id="CHEBI:29105"/>
    </ligand>
</feature>
<keyword evidence="3 9" id="KW-0378">Hydrolase</keyword>
<evidence type="ECO:0000256" key="6">
    <source>
        <dbReference type="ARBA" id="ARBA00023027"/>
    </source>
</evidence>
<comment type="catalytic activity">
    <reaction evidence="9">
        <text>NADH + H2O = reduced beta-nicotinamide D-ribonucleotide + AMP + 2 H(+)</text>
        <dbReference type="Rhea" id="RHEA:48868"/>
        <dbReference type="ChEBI" id="CHEBI:15377"/>
        <dbReference type="ChEBI" id="CHEBI:15378"/>
        <dbReference type="ChEBI" id="CHEBI:57945"/>
        <dbReference type="ChEBI" id="CHEBI:90832"/>
        <dbReference type="ChEBI" id="CHEBI:456215"/>
        <dbReference type="EC" id="3.6.1.22"/>
    </reaction>
</comment>
<comment type="catalytic activity">
    <reaction evidence="8">
        <text>a 5'-end NAD(+)-phospho-ribonucleoside in mRNA + H2O = a 5'-end phospho-adenosine-phospho-ribonucleoside in mRNA + beta-nicotinamide D-ribonucleotide + 2 H(+)</text>
        <dbReference type="Rhea" id="RHEA:60876"/>
        <dbReference type="Rhea" id="RHEA-COMP:15698"/>
        <dbReference type="Rhea" id="RHEA-COMP:15719"/>
        <dbReference type="ChEBI" id="CHEBI:14649"/>
        <dbReference type="ChEBI" id="CHEBI:15377"/>
        <dbReference type="ChEBI" id="CHEBI:15378"/>
        <dbReference type="ChEBI" id="CHEBI:144029"/>
        <dbReference type="ChEBI" id="CHEBI:144051"/>
    </reaction>
    <physiologicalReaction direction="left-to-right" evidence="8">
        <dbReference type="Rhea" id="RHEA:60877"/>
    </physiologicalReaction>
</comment>
<comment type="cofactor">
    <cofactor evidence="9">
        <name>Zn(2+)</name>
        <dbReference type="ChEBI" id="CHEBI:29105"/>
    </cofactor>
    <text evidence="9">Binds 1 zinc ion per subunit.</text>
</comment>
<dbReference type="Pfam" id="PF00293">
    <property type="entry name" value="NUDIX"/>
    <property type="match status" value="1"/>
</dbReference>
<feature type="binding site" evidence="9">
    <location>
        <begin position="192"/>
        <end position="199"/>
    </location>
    <ligand>
        <name>substrate</name>
    </ligand>
</feature>
<keyword evidence="7 9" id="KW-0464">Manganese</keyword>
<comment type="subunit">
    <text evidence="9">Homodimer.</text>
</comment>
<dbReference type="PRINTS" id="PR00502">
    <property type="entry name" value="NUDIXFAMILY"/>
</dbReference>
<dbReference type="InterPro" id="IPR049734">
    <property type="entry name" value="NudC-like_C"/>
</dbReference>
<dbReference type="InterPro" id="IPR020084">
    <property type="entry name" value="NUDIX_hydrolase_CS"/>
</dbReference>
<feature type="binding site" evidence="9">
    <location>
        <position position="219"/>
    </location>
    <ligand>
        <name>a divalent metal cation</name>
        <dbReference type="ChEBI" id="CHEBI:60240"/>
        <label>3</label>
    </ligand>
</feature>
<dbReference type="Proteomes" id="UP000240904">
    <property type="component" value="Unassembled WGS sequence"/>
</dbReference>
<dbReference type="PROSITE" id="PS00893">
    <property type="entry name" value="NUDIX_BOX"/>
    <property type="match status" value="1"/>
</dbReference>
<accession>A0A2T3MU46</accession>
<dbReference type="PANTHER" id="PTHR42904:SF6">
    <property type="entry name" value="NAD-CAPPED RNA HYDROLASE NUDT12"/>
    <property type="match status" value="1"/>
</dbReference>
<comment type="cofactor">
    <cofactor evidence="9">
        <name>Mg(2+)</name>
        <dbReference type="ChEBI" id="CHEBI:18420"/>
    </cofactor>
    <cofactor evidence="9">
        <name>Mn(2+)</name>
        <dbReference type="ChEBI" id="CHEBI:29035"/>
    </cofactor>
    <text evidence="9">Divalent metal cations. Mg(2+) or Mn(2+).</text>
</comment>
<feature type="binding site" evidence="9">
    <location>
        <position position="98"/>
    </location>
    <ligand>
        <name>Zn(2+)</name>
        <dbReference type="ChEBI" id="CHEBI:29105"/>
    </ligand>
</feature>
<feature type="binding site" evidence="9">
    <location>
        <position position="178"/>
    </location>
    <ligand>
        <name>a divalent metal cation</name>
        <dbReference type="ChEBI" id="CHEBI:60240"/>
        <label>1</label>
    </ligand>
</feature>
<dbReference type="InterPro" id="IPR015797">
    <property type="entry name" value="NUDIX_hydrolase-like_dom_sf"/>
</dbReference>
<dbReference type="PANTHER" id="PTHR42904">
    <property type="entry name" value="NUDIX HYDROLASE, NUDC SUBFAMILY"/>
    <property type="match status" value="1"/>
</dbReference>
<comment type="caution">
    <text evidence="11">The sequence shown here is derived from an EMBL/GenBank/DDBJ whole genome shotgun (WGS) entry which is preliminary data.</text>
</comment>
<evidence type="ECO:0000256" key="3">
    <source>
        <dbReference type="ARBA" id="ARBA00022801"/>
    </source>
</evidence>
<dbReference type="SUPFAM" id="SSF55811">
    <property type="entry name" value="Nudix"/>
    <property type="match status" value="2"/>
</dbReference>
<dbReference type="FunFam" id="3.90.79.10:FF:000004">
    <property type="entry name" value="NADH pyrophosphatase"/>
    <property type="match status" value="1"/>
</dbReference>
<keyword evidence="5 9" id="KW-0460">Magnesium</keyword>
<evidence type="ECO:0000313" key="12">
    <source>
        <dbReference type="Proteomes" id="UP000240904"/>
    </source>
</evidence>
<dbReference type="PROSITE" id="PS51462">
    <property type="entry name" value="NUDIX"/>
    <property type="match status" value="1"/>
</dbReference>
<feature type="binding site" evidence="9">
    <location>
        <position position="101"/>
    </location>
    <ligand>
        <name>Zn(2+)</name>
        <dbReference type="ChEBI" id="CHEBI:29105"/>
    </ligand>
</feature>
<dbReference type="EC" id="3.6.1.22" evidence="9"/>
<name>A0A2T3MU46_9GAMM</name>
<keyword evidence="12" id="KW-1185">Reference proteome</keyword>
<dbReference type="OrthoDB" id="9791656at2"/>
<dbReference type="Gene3D" id="3.90.79.10">
    <property type="entry name" value="Nucleoside Triphosphate Pyrophosphohydrolase"/>
    <property type="match status" value="1"/>
</dbReference>
<comment type="function">
    <text evidence="9">mRNA decapping enzyme that specifically removes the nicotinamide adenine dinucleotide (NAD) cap from a subset of mRNAs by hydrolyzing the diphosphate linkage to produce nicotinamide mononucleotide (NMN) and 5' monophosphate mRNA. The NAD-cap is present at the 5'-end of some mRNAs and stabilizes RNA against 5'-processing. Has preference for mRNAs with a 5'-end purine. Catalyzes the hydrolysis of a broad range of dinucleotide pyrophosphates.</text>
</comment>
<evidence type="ECO:0000256" key="7">
    <source>
        <dbReference type="ARBA" id="ARBA00023211"/>
    </source>
</evidence>
<dbReference type="RefSeq" id="WP_107284597.1">
    <property type="nucleotide sequence ID" value="NZ_PYMC01000015.1"/>
</dbReference>
<feature type="short sequence motif" description="Nudix box" evidence="9">
    <location>
        <begin position="159"/>
        <end position="180"/>
    </location>
</feature>
<evidence type="ECO:0000256" key="1">
    <source>
        <dbReference type="ARBA" id="ARBA00009595"/>
    </source>
</evidence>
<dbReference type="Pfam" id="PF09297">
    <property type="entry name" value="Zn_ribbon_NUD"/>
    <property type="match status" value="1"/>
</dbReference>
<comment type="caution">
    <text evidence="9">Lacks conserved residue(s) required for the propagation of feature annotation.</text>
</comment>
<feature type="binding site" evidence="9">
    <location>
        <position position="174"/>
    </location>
    <ligand>
        <name>a divalent metal cation</name>
        <dbReference type="ChEBI" id="CHEBI:60240"/>
        <label>3</label>
    </ligand>
</feature>
<keyword evidence="2 9" id="KW-0479">Metal-binding</keyword>
<feature type="binding site" evidence="9">
    <location>
        <position position="219"/>
    </location>
    <ligand>
        <name>a divalent metal cation</name>
        <dbReference type="ChEBI" id="CHEBI:60240"/>
        <label>1</label>
    </ligand>
</feature>
<dbReference type="InterPro" id="IPR015376">
    <property type="entry name" value="Znr_NADH_PPase"/>
</dbReference>
<dbReference type="GO" id="GO:0030145">
    <property type="term" value="F:manganese ion binding"/>
    <property type="evidence" value="ECO:0007669"/>
    <property type="project" value="UniProtKB-UniRule"/>
</dbReference>
<dbReference type="GO" id="GO:0035529">
    <property type="term" value="F:NADH pyrophosphatase activity"/>
    <property type="evidence" value="ECO:0007669"/>
    <property type="project" value="TreeGrafter"/>
</dbReference>
<dbReference type="NCBIfam" id="NF001299">
    <property type="entry name" value="PRK00241.1"/>
    <property type="match status" value="1"/>
</dbReference>
<dbReference type="InterPro" id="IPR020476">
    <property type="entry name" value="Nudix_hydrolase"/>
</dbReference>
<dbReference type="GO" id="GO:0008270">
    <property type="term" value="F:zinc ion binding"/>
    <property type="evidence" value="ECO:0007669"/>
    <property type="project" value="UniProtKB-UniRule"/>
</dbReference>
<dbReference type="AlphaFoldDB" id="A0A2T3MU46"/>
<feature type="binding site" evidence="9">
    <location>
        <position position="174"/>
    </location>
    <ligand>
        <name>a divalent metal cation</name>
        <dbReference type="ChEBI" id="CHEBI:60240"/>
        <label>2</label>
    </ligand>
</feature>
<dbReference type="InterPro" id="IPR000086">
    <property type="entry name" value="NUDIX_hydrolase_dom"/>
</dbReference>
<dbReference type="GO" id="GO:0006742">
    <property type="term" value="P:NADP+ catabolic process"/>
    <property type="evidence" value="ECO:0007669"/>
    <property type="project" value="TreeGrafter"/>
</dbReference>
<dbReference type="EMBL" id="PYMC01000015">
    <property type="protein sequence ID" value="PSW03486.1"/>
    <property type="molecule type" value="Genomic_DNA"/>
</dbReference>
<feature type="binding site" evidence="9">
    <location>
        <position position="124"/>
    </location>
    <ligand>
        <name>substrate</name>
    </ligand>
</feature>
<evidence type="ECO:0000256" key="9">
    <source>
        <dbReference type="HAMAP-Rule" id="MF_00297"/>
    </source>
</evidence>
<dbReference type="GO" id="GO:0000287">
    <property type="term" value="F:magnesium ion binding"/>
    <property type="evidence" value="ECO:0007669"/>
    <property type="project" value="UniProtKB-UniRule"/>
</dbReference>
<evidence type="ECO:0000259" key="10">
    <source>
        <dbReference type="PROSITE" id="PS51462"/>
    </source>
</evidence>
<sequence>MLNKRELVYWCVVKDRKLYLVNHMLPLMTKSELGFNCDDARWIGEYSGHPVFWLEVHDNTDDDDFYTQRDLLGIESELFDLAGKATQLSHMKQSETYCPNCGGQCQLAAAQLAMECQQCQRIHYPRVSPCVIVAVRKQDKLLLAQHPRHKTGMYTVIAGFVEAGETLEQCVAREIEEETGIKVANIRYFGSQPWAFPSNLMMGFLADYESGEIKPDYEELSDAIWASADSLPPVAPEGTIARQLINHTLALMKKSSIKKPS</sequence>
<dbReference type="GO" id="GO:0110153">
    <property type="term" value="F:RNA NAD-cap (NMN-forming) hydrolase activity"/>
    <property type="evidence" value="ECO:0007669"/>
    <property type="project" value="RHEA"/>
</dbReference>
<evidence type="ECO:0000256" key="5">
    <source>
        <dbReference type="ARBA" id="ARBA00022842"/>
    </source>
</evidence>
<protein>
    <recommendedName>
        <fullName evidence="9">NAD-capped RNA hydrolase NudC</fullName>
        <shortName evidence="9">DeNADding enzyme NudC</shortName>
        <ecNumber evidence="9">3.6.1.-</ecNumber>
    </recommendedName>
    <alternativeName>
        <fullName evidence="9">NADH pyrophosphatase</fullName>
        <ecNumber evidence="9">3.6.1.22</ecNumber>
    </alternativeName>
</protein>
<dbReference type="InterPro" id="IPR050241">
    <property type="entry name" value="NAD-cap_RNA_hydrolase_NudC"/>
</dbReference>
<evidence type="ECO:0000256" key="8">
    <source>
        <dbReference type="ARBA" id="ARBA00023679"/>
    </source>
</evidence>
<dbReference type="HAMAP" id="MF_00297">
    <property type="entry name" value="Nudix_NudC"/>
    <property type="match status" value="1"/>
</dbReference>
<evidence type="ECO:0000313" key="11">
    <source>
        <dbReference type="EMBL" id="PSW03486.1"/>
    </source>
</evidence>
<feature type="binding site" evidence="9">
    <location>
        <position position="241"/>
    </location>
    <ligand>
        <name>substrate</name>
    </ligand>
</feature>